<keyword evidence="4 11" id="KW-0138">CF(0)</keyword>
<dbReference type="NCBIfam" id="TIGR01131">
    <property type="entry name" value="ATP_synt_6_or_A"/>
    <property type="match status" value="1"/>
</dbReference>
<dbReference type="SUPFAM" id="SSF81336">
    <property type="entry name" value="F1F0 ATP synthase subunit A"/>
    <property type="match status" value="2"/>
</dbReference>
<dbReference type="AlphaFoldDB" id="A0A1G2R057"/>
<reference evidence="13 14" key="1">
    <citation type="journal article" date="2016" name="Nat. Commun.">
        <title>Thousands of microbial genomes shed light on interconnected biogeochemical processes in an aquifer system.</title>
        <authorList>
            <person name="Anantharaman K."/>
            <person name="Brown C.T."/>
            <person name="Hug L.A."/>
            <person name="Sharon I."/>
            <person name="Castelle C.J."/>
            <person name="Probst A.J."/>
            <person name="Thomas B.C."/>
            <person name="Singh A."/>
            <person name="Wilkins M.J."/>
            <person name="Karaoz U."/>
            <person name="Brodie E.L."/>
            <person name="Williams K.H."/>
            <person name="Hubbard S.S."/>
            <person name="Banfield J.F."/>
        </authorList>
    </citation>
    <scope>NUCLEOTIDE SEQUENCE [LARGE SCALE GENOMIC DNA]</scope>
</reference>
<dbReference type="Gene3D" id="1.20.120.220">
    <property type="entry name" value="ATP synthase, F0 complex, subunit A"/>
    <property type="match status" value="1"/>
</dbReference>
<evidence type="ECO:0000256" key="1">
    <source>
        <dbReference type="ARBA" id="ARBA00004141"/>
    </source>
</evidence>
<evidence type="ECO:0000256" key="10">
    <source>
        <dbReference type="ARBA" id="ARBA00023310"/>
    </source>
</evidence>
<name>A0A1G2R057_9BACT</name>
<protein>
    <recommendedName>
        <fullName evidence="11 12">ATP synthase subunit a</fullName>
    </recommendedName>
    <alternativeName>
        <fullName evidence="11">ATP synthase F0 sector subunit a</fullName>
    </alternativeName>
    <alternativeName>
        <fullName evidence="11">F-ATPase subunit 6</fullName>
    </alternativeName>
</protein>
<feature type="transmembrane region" description="Helical" evidence="11">
    <location>
        <begin position="23"/>
        <end position="41"/>
    </location>
</feature>
<dbReference type="InterPro" id="IPR023011">
    <property type="entry name" value="ATP_synth_F0_asu_AS"/>
</dbReference>
<keyword evidence="7 11" id="KW-1133">Transmembrane helix</keyword>
<dbReference type="Proteomes" id="UP000178092">
    <property type="component" value="Unassembled WGS sequence"/>
</dbReference>
<dbReference type="GO" id="GO:0005886">
    <property type="term" value="C:plasma membrane"/>
    <property type="evidence" value="ECO:0007669"/>
    <property type="project" value="UniProtKB-SubCell"/>
</dbReference>
<dbReference type="InterPro" id="IPR035908">
    <property type="entry name" value="F0_ATP_A_sf"/>
</dbReference>
<comment type="similarity">
    <text evidence="2 11 12">Belongs to the ATPase A chain family.</text>
</comment>
<evidence type="ECO:0000313" key="14">
    <source>
        <dbReference type="Proteomes" id="UP000178092"/>
    </source>
</evidence>
<comment type="subcellular location">
    <subcellularLocation>
        <location evidence="11 12">Cell membrane</location>
        <topology evidence="11 12">Multi-pass membrane protein</topology>
    </subcellularLocation>
    <subcellularLocation>
        <location evidence="1">Membrane</location>
        <topology evidence="1">Multi-pass membrane protein</topology>
    </subcellularLocation>
</comment>
<evidence type="ECO:0000256" key="12">
    <source>
        <dbReference type="RuleBase" id="RU000483"/>
    </source>
</evidence>
<dbReference type="GO" id="GO:0046933">
    <property type="term" value="F:proton-transporting ATP synthase activity, rotational mechanism"/>
    <property type="evidence" value="ECO:0007669"/>
    <property type="project" value="UniProtKB-UniRule"/>
</dbReference>
<dbReference type="HAMAP" id="MF_01393">
    <property type="entry name" value="ATP_synth_a_bact"/>
    <property type="match status" value="1"/>
</dbReference>
<dbReference type="PANTHER" id="PTHR42823">
    <property type="entry name" value="ATP SYNTHASE SUBUNIT A, CHLOROPLASTIC"/>
    <property type="match status" value="1"/>
</dbReference>
<evidence type="ECO:0000256" key="6">
    <source>
        <dbReference type="ARBA" id="ARBA00022781"/>
    </source>
</evidence>
<keyword evidence="11" id="KW-1003">Cell membrane</keyword>
<feature type="transmembrane region" description="Helical" evidence="11">
    <location>
        <begin position="53"/>
        <end position="73"/>
    </location>
</feature>
<keyword evidence="6 11" id="KW-0375">Hydrogen ion transport</keyword>
<evidence type="ECO:0000313" key="13">
    <source>
        <dbReference type="EMBL" id="OHA65652.1"/>
    </source>
</evidence>
<keyword evidence="5 11" id="KW-0812">Transmembrane</keyword>
<dbReference type="InterPro" id="IPR045082">
    <property type="entry name" value="ATP_syn_F0_a_bact/chloroplast"/>
</dbReference>
<evidence type="ECO:0000256" key="7">
    <source>
        <dbReference type="ARBA" id="ARBA00022989"/>
    </source>
</evidence>
<evidence type="ECO:0000256" key="4">
    <source>
        <dbReference type="ARBA" id="ARBA00022547"/>
    </source>
</evidence>
<dbReference type="GO" id="GO:0042777">
    <property type="term" value="P:proton motive force-driven plasma membrane ATP synthesis"/>
    <property type="evidence" value="ECO:0007669"/>
    <property type="project" value="TreeGrafter"/>
</dbReference>
<gene>
    <name evidence="11" type="primary">atpB</name>
    <name evidence="13" type="ORF">A3C04_01630</name>
</gene>
<dbReference type="Pfam" id="PF00119">
    <property type="entry name" value="ATP-synt_A"/>
    <property type="match status" value="1"/>
</dbReference>
<evidence type="ECO:0000256" key="8">
    <source>
        <dbReference type="ARBA" id="ARBA00023065"/>
    </source>
</evidence>
<dbReference type="PANTHER" id="PTHR42823:SF3">
    <property type="entry name" value="ATP SYNTHASE SUBUNIT A, CHLOROPLASTIC"/>
    <property type="match status" value="1"/>
</dbReference>
<keyword evidence="3 11" id="KW-0813">Transport</keyword>
<feature type="transmembrane region" description="Helical" evidence="11">
    <location>
        <begin position="244"/>
        <end position="265"/>
    </location>
</feature>
<feature type="transmembrane region" description="Helical" evidence="11">
    <location>
        <begin position="158"/>
        <end position="179"/>
    </location>
</feature>
<dbReference type="CDD" id="cd00310">
    <property type="entry name" value="ATP-synt_Fo_a_6"/>
    <property type="match status" value="1"/>
</dbReference>
<dbReference type="PROSITE" id="PS00449">
    <property type="entry name" value="ATPASE_A"/>
    <property type="match status" value="1"/>
</dbReference>
<organism evidence="13 14">
    <name type="scientific">Candidatus Wildermuthbacteria bacterium RIFCSPHIGHO2_02_FULL_45_25</name>
    <dbReference type="NCBI Taxonomy" id="1802450"/>
    <lineage>
        <taxon>Bacteria</taxon>
        <taxon>Candidatus Wildermuthiibacteriota</taxon>
    </lineage>
</organism>
<comment type="caution">
    <text evidence="13">The sequence shown here is derived from an EMBL/GenBank/DDBJ whole genome shotgun (WGS) entry which is preliminary data.</text>
</comment>
<dbReference type="EMBL" id="MHTV01000043">
    <property type="protein sequence ID" value="OHA65652.1"/>
    <property type="molecule type" value="Genomic_DNA"/>
</dbReference>
<feature type="transmembrane region" description="Helical" evidence="11">
    <location>
        <begin position="216"/>
        <end position="238"/>
    </location>
</feature>
<evidence type="ECO:0000256" key="3">
    <source>
        <dbReference type="ARBA" id="ARBA00022448"/>
    </source>
</evidence>
<keyword evidence="9 11" id="KW-0472">Membrane</keyword>
<evidence type="ECO:0000256" key="5">
    <source>
        <dbReference type="ARBA" id="ARBA00022692"/>
    </source>
</evidence>
<evidence type="ECO:0000256" key="11">
    <source>
        <dbReference type="HAMAP-Rule" id="MF_01393"/>
    </source>
</evidence>
<evidence type="ECO:0000256" key="2">
    <source>
        <dbReference type="ARBA" id="ARBA00006810"/>
    </source>
</evidence>
<comment type="function">
    <text evidence="11 12">Key component of the proton channel; it plays a direct role in the translocation of protons across the membrane.</text>
</comment>
<sequence>MVHISLQPEILGHILGFPITNSFILSLLTAIILIGVGVFVAKSLRFIPNRLQNIVELIIEGLLGFMTQVLGDAKLARKFFPLIATIFLFILVNNWIGVLPGTGSIGFYENENAHVLESPEGTDAHEEIEPQPLEEKEESHGQFVPFFRAANSDLNTTLALAFVAMGAIQMYGIAKLGFFAHIGKFIILTKGPIYFFVGLLELIGEFAKIFSFSFRLFGNIFAGEVLLVIIMTLVPVIIPIPFLFLEFFVGFIQALVFSMLTLIFLKVATTEVEH</sequence>
<keyword evidence="10 11" id="KW-0066">ATP synthesis</keyword>
<proteinExistence type="inferred from homology"/>
<accession>A0A1G2R057</accession>
<feature type="transmembrane region" description="Helical" evidence="11">
    <location>
        <begin position="79"/>
        <end position="99"/>
    </location>
</feature>
<dbReference type="InterPro" id="IPR000568">
    <property type="entry name" value="ATP_synth_F0_asu"/>
</dbReference>
<evidence type="ECO:0000256" key="9">
    <source>
        <dbReference type="ARBA" id="ARBA00023136"/>
    </source>
</evidence>
<keyword evidence="8 11" id="KW-0406">Ion transport</keyword>
<feature type="transmembrane region" description="Helical" evidence="11">
    <location>
        <begin position="185"/>
        <end position="204"/>
    </location>
</feature>
<dbReference type="GO" id="GO:0045259">
    <property type="term" value="C:proton-transporting ATP synthase complex"/>
    <property type="evidence" value="ECO:0007669"/>
    <property type="project" value="UniProtKB-KW"/>
</dbReference>